<proteinExistence type="inferred from homology"/>
<dbReference type="SMART" id="SM00220">
    <property type="entry name" value="S_TKc"/>
    <property type="match status" value="1"/>
</dbReference>
<dbReference type="InterPro" id="IPR022495">
    <property type="entry name" value="Bud32"/>
</dbReference>
<dbReference type="FunFam" id="3.30.200.20:FF:000201">
    <property type="entry name" value="TP53-regulating kinase isoform X1"/>
    <property type="match status" value="1"/>
</dbReference>
<protein>
    <recommendedName>
        <fullName evidence="2">non-specific serine/threonine protein kinase</fullName>
        <ecNumber evidence="2">2.7.11.1</ecNumber>
    </recommendedName>
</protein>
<reference evidence="14" key="2">
    <citation type="submission" date="2012-11" db="EMBL/GenBank/DDBJ databases">
        <authorList>
            <person name="Kuo A."/>
            <person name="Curtis B.A."/>
            <person name="Tanifuji G."/>
            <person name="Burki F."/>
            <person name="Gruber A."/>
            <person name="Irimia M."/>
            <person name="Maruyama S."/>
            <person name="Arias M.C."/>
            <person name="Ball S.G."/>
            <person name="Gile G.H."/>
            <person name="Hirakawa Y."/>
            <person name="Hopkins J.F."/>
            <person name="Rensing S.A."/>
            <person name="Schmutz J."/>
            <person name="Symeonidi A."/>
            <person name="Elias M."/>
            <person name="Eveleigh R.J."/>
            <person name="Herman E.K."/>
            <person name="Klute M.J."/>
            <person name="Nakayama T."/>
            <person name="Obornik M."/>
            <person name="Reyes-Prieto A."/>
            <person name="Armbrust E.V."/>
            <person name="Aves S.J."/>
            <person name="Beiko R.G."/>
            <person name="Coutinho P."/>
            <person name="Dacks J.B."/>
            <person name="Durnford D.G."/>
            <person name="Fast N.M."/>
            <person name="Green B.R."/>
            <person name="Grisdale C."/>
            <person name="Hempe F."/>
            <person name="Henrissat B."/>
            <person name="Hoppner M.P."/>
            <person name="Ishida K.-I."/>
            <person name="Kim E."/>
            <person name="Koreny L."/>
            <person name="Kroth P.G."/>
            <person name="Liu Y."/>
            <person name="Malik S.-B."/>
            <person name="Maier U.G."/>
            <person name="McRose D."/>
            <person name="Mock T."/>
            <person name="Neilson J.A."/>
            <person name="Onodera N.T."/>
            <person name="Poole A.M."/>
            <person name="Pritham E.J."/>
            <person name="Richards T.A."/>
            <person name="Rocap G."/>
            <person name="Roy S.W."/>
            <person name="Sarai C."/>
            <person name="Schaack S."/>
            <person name="Shirato S."/>
            <person name="Slamovits C.H."/>
            <person name="Spencer D.F."/>
            <person name="Suzuki S."/>
            <person name="Worden A.Z."/>
            <person name="Zauner S."/>
            <person name="Barry K."/>
            <person name="Bell C."/>
            <person name="Bharti A.K."/>
            <person name="Crow J.A."/>
            <person name="Grimwood J."/>
            <person name="Kramer R."/>
            <person name="Lindquist E."/>
            <person name="Lucas S."/>
            <person name="Salamov A."/>
            <person name="McFadden G.I."/>
            <person name="Lane C.E."/>
            <person name="Keeling P.J."/>
            <person name="Gray M.W."/>
            <person name="Grigoriev I.V."/>
            <person name="Archibald J.M."/>
        </authorList>
    </citation>
    <scope>NUCLEOTIDE SEQUENCE</scope>
    <source>
        <strain evidence="14">CCMP2712</strain>
    </source>
</reference>
<evidence type="ECO:0000256" key="6">
    <source>
        <dbReference type="ARBA" id="ARBA00022741"/>
    </source>
</evidence>
<accession>L1IYV2</accession>
<sequence length="209" mass="23871">MADVLGVGAEGRTTKTTMLGRECVVKERVKKRYRHPTLEALLSKRRLNQEVRCMLRARKCGVATPCIFHVDYEEAKIFMSFIKGKTIKSWLQDQPPQEDVVKHLTEMGRLLGKLHDSDVIHGDLTTSNIILSEDNTLWFIDFGLSYVSSMPEDKAVDLYVMQRALESTHTQQDLTDIILKGYKSSKKQQATLNKLTDVRMRGRKKVMVG</sequence>
<dbReference type="PROSITE" id="PS50011">
    <property type="entry name" value="PROTEIN_KINASE_DOM"/>
    <property type="match status" value="1"/>
</dbReference>
<dbReference type="EnsemblProtists" id="EKX41448">
    <property type="protein sequence ID" value="EKX41448"/>
    <property type="gene ID" value="GUITHDRAFT_158207"/>
</dbReference>
<dbReference type="InterPro" id="IPR011009">
    <property type="entry name" value="Kinase-like_dom_sf"/>
</dbReference>
<dbReference type="GeneID" id="17298099"/>
<dbReference type="GO" id="GO:0070525">
    <property type="term" value="P:tRNA threonylcarbamoyladenosine metabolic process"/>
    <property type="evidence" value="ECO:0007669"/>
    <property type="project" value="TreeGrafter"/>
</dbReference>
<feature type="domain" description="Protein kinase" evidence="11">
    <location>
        <begin position="1"/>
        <end position="209"/>
    </location>
</feature>
<dbReference type="EC" id="2.7.11.1" evidence="2"/>
<keyword evidence="4" id="KW-0808">Transferase</keyword>
<dbReference type="eggNOG" id="KOG3087">
    <property type="taxonomic scope" value="Eukaryota"/>
</dbReference>
<keyword evidence="6" id="KW-0547">Nucleotide-binding</keyword>
<dbReference type="OrthoDB" id="3399at2759"/>
<dbReference type="PROSITE" id="PS00109">
    <property type="entry name" value="PROTEIN_KINASE_TYR"/>
    <property type="match status" value="1"/>
</dbReference>
<evidence type="ECO:0000256" key="4">
    <source>
        <dbReference type="ARBA" id="ARBA00022679"/>
    </source>
</evidence>
<dbReference type="OMA" id="HKLYMEY"/>
<dbReference type="GO" id="GO:0005634">
    <property type="term" value="C:nucleus"/>
    <property type="evidence" value="ECO:0007669"/>
    <property type="project" value="TreeGrafter"/>
</dbReference>
<dbReference type="InterPro" id="IPR008266">
    <property type="entry name" value="Tyr_kinase_AS"/>
</dbReference>
<evidence type="ECO:0000256" key="8">
    <source>
        <dbReference type="ARBA" id="ARBA00022840"/>
    </source>
</evidence>
<dbReference type="GO" id="GO:0008033">
    <property type="term" value="P:tRNA processing"/>
    <property type="evidence" value="ECO:0007669"/>
    <property type="project" value="UniProtKB-KW"/>
</dbReference>
<dbReference type="PANTHER" id="PTHR12209:SF0">
    <property type="entry name" value="EKC_KEOPS COMPLEX SUBUNIT TP53RK"/>
    <property type="match status" value="1"/>
</dbReference>
<dbReference type="InterPro" id="IPR000719">
    <property type="entry name" value="Prot_kinase_dom"/>
</dbReference>
<gene>
    <name evidence="12" type="ORF">GUITHDRAFT_158207</name>
</gene>
<dbReference type="GO" id="GO:0004674">
    <property type="term" value="F:protein serine/threonine kinase activity"/>
    <property type="evidence" value="ECO:0007669"/>
    <property type="project" value="UniProtKB-KW"/>
</dbReference>
<dbReference type="STRING" id="905079.L1IYV2"/>
<dbReference type="SUPFAM" id="SSF56112">
    <property type="entry name" value="Protein kinase-like (PK-like)"/>
    <property type="match status" value="1"/>
</dbReference>
<reference evidence="13" key="3">
    <citation type="submission" date="2015-06" db="UniProtKB">
        <authorList>
            <consortium name="EnsemblProtists"/>
        </authorList>
    </citation>
    <scope>IDENTIFICATION</scope>
</reference>
<dbReference type="RefSeq" id="XP_005828428.1">
    <property type="nucleotide sequence ID" value="XM_005828371.1"/>
</dbReference>
<dbReference type="GO" id="GO:0000408">
    <property type="term" value="C:EKC/KEOPS complex"/>
    <property type="evidence" value="ECO:0007669"/>
    <property type="project" value="TreeGrafter"/>
</dbReference>
<evidence type="ECO:0000256" key="7">
    <source>
        <dbReference type="ARBA" id="ARBA00022777"/>
    </source>
</evidence>
<dbReference type="GO" id="GO:0005524">
    <property type="term" value="F:ATP binding"/>
    <property type="evidence" value="ECO:0007669"/>
    <property type="project" value="UniProtKB-KW"/>
</dbReference>
<dbReference type="KEGG" id="gtt:GUITHDRAFT_158207"/>
<evidence type="ECO:0000256" key="1">
    <source>
        <dbReference type="ARBA" id="ARBA00010630"/>
    </source>
</evidence>
<evidence type="ECO:0000256" key="5">
    <source>
        <dbReference type="ARBA" id="ARBA00022694"/>
    </source>
</evidence>
<dbReference type="HOGENOM" id="CLU_063953_0_0_1"/>
<reference evidence="12 14" key="1">
    <citation type="journal article" date="2012" name="Nature">
        <title>Algal genomes reveal evolutionary mosaicism and the fate of nucleomorphs.</title>
        <authorList>
            <consortium name="DOE Joint Genome Institute"/>
            <person name="Curtis B.A."/>
            <person name="Tanifuji G."/>
            <person name="Burki F."/>
            <person name="Gruber A."/>
            <person name="Irimia M."/>
            <person name="Maruyama S."/>
            <person name="Arias M.C."/>
            <person name="Ball S.G."/>
            <person name="Gile G.H."/>
            <person name="Hirakawa Y."/>
            <person name="Hopkins J.F."/>
            <person name="Kuo A."/>
            <person name="Rensing S.A."/>
            <person name="Schmutz J."/>
            <person name="Symeonidi A."/>
            <person name="Elias M."/>
            <person name="Eveleigh R.J."/>
            <person name="Herman E.K."/>
            <person name="Klute M.J."/>
            <person name="Nakayama T."/>
            <person name="Obornik M."/>
            <person name="Reyes-Prieto A."/>
            <person name="Armbrust E.V."/>
            <person name="Aves S.J."/>
            <person name="Beiko R.G."/>
            <person name="Coutinho P."/>
            <person name="Dacks J.B."/>
            <person name="Durnford D.G."/>
            <person name="Fast N.M."/>
            <person name="Green B.R."/>
            <person name="Grisdale C.J."/>
            <person name="Hempel F."/>
            <person name="Henrissat B."/>
            <person name="Hoppner M.P."/>
            <person name="Ishida K."/>
            <person name="Kim E."/>
            <person name="Koreny L."/>
            <person name="Kroth P.G."/>
            <person name="Liu Y."/>
            <person name="Malik S.B."/>
            <person name="Maier U.G."/>
            <person name="McRose D."/>
            <person name="Mock T."/>
            <person name="Neilson J.A."/>
            <person name="Onodera N.T."/>
            <person name="Poole A.M."/>
            <person name="Pritham E.J."/>
            <person name="Richards T.A."/>
            <person name="Rocap G."/>
            <person name="Roy S.W."/>
            <person name="Sarai C."/>
            <person name="Schaack S."/>
            <person name="Shirato S."/>
            <person name="Slamovits C.H."/>
            <person name="Spencer D.F."/>
            <person name="Suzuki S."/>
            <person name="Worden A.Z."/>
            <person name="Zauner S."/>
            <person name="Barry K."/>
            <person name="Bell C."/>
            <person name="Bharti A.K."/>
            <person name="Crow J.A."/>
            <person name="Grimwood J."/>
            <person name="Kramer R."/>
            <person name="Lindquist E."/>
            <person name="Lucas S."/>
            <person name="Salamov A."/>
            <person name="McFadden G.I."/>
            <person name="Lane C.E."/>
            <person name="Keeling P.J."/>
            <person name="Gray M.W."/>
            <person name="Grigoriev I.V."/>
            <person name="Archibald J.M."/>
        </authorList>
    </citation>
    <scope>NUCLEOTIDE SEQUENCE</scope>
    <source>
        <strain evidence="12 14">CCMP2712</strain>
    </source>
</reference>
<name>L1IYV2_GUITC</name>
<evidence type="ECO:0000259" key="11">
    <source>
        <dbReference type="PROSITE" id="PS50011"/>
    </source>
</evidence>
<keyword evidence="8" id="KW-0067">ATP-binding</keyword>
<keyword evidence="5" id="KW-0819">tRNA processing</keyword>
<dbReference type="PaxDb" id="55529-EKX41448"/>
<keyword evidence="7" id="KW-0418">Kinase</keyword>
<keyword evidence="3" id="KW-0723">Serine/threonine-protein kinase</keyword>
<evidence type="ECO:0000313" key="12">
    <source>
        <dbReference type="EMBL" id="EKX41448.1"/>
    </source>
</evidence>
<evidence type="ECO:0000313" key="14">
    <source>
        <dbReference type="Proteomes" id="UP000011087"/>
    </source>
</evidence>
<comment type="catalytic activity">
    <reaction evidence="9">
        <text>L-threonyl-[protein] + ATP = O-phospho-L-threonyl-[protein] + ADP + H(+)</text>
        <dbReference type="Rhea" id="RHEA:46608"/>
        <dbReference type="Rhea" id="RHEA-COMP:11060"/>
        <dbReference type="Rhea" id="RHEA-COMP:11605"/>
        <dbReference type="ChEBI" id="CHEBI:15378"/>
        <dbReference type="ChEBI" id="CHEBI:30013"/>
        <dbReference type="ChEBI" id="CHEBI:30616"/>
        <dbReference type="ChEBI" id="CHEBI:61977"/>
        <dbReference type="ChEBI" id="CHEBI:456216"/>
        <dbReference type="EC" id="2.7.11.1"/>
    </reaction>
</comment>
<comment type="similarity">
    <text evidence="1">Belongs to the protein kinase superfamily. BUD32 family.</text>
</comment>
<dbReference type="Gene3D" id="1.10.510.10">
    <property type="entry name" value="Transferase(Phosphotransferase) domain 1"/>
    <property type="match status" value="1"/>
</dbReference>
<evidence type="ECO:0000256" key="2">
    <source>
        <dbReference type="ARBA" id="ARBA00012513"/>
    </source>
</evidence>
<keyword evidence="14" id="KW-1185">Reference proteome</keyword>
<evidence type="ECO:0000256" key="3">
    <source>
        <dbReference type="ARBA" id="ARBA00022527"/>
    </source>
</evidence>
<dbReference type="GO" id="GO:0005829">
    <property type="term" value="C:cytosol"/>
    <property type="evidence" value="ECO:0007669"/>
    <property type="project" value="TreeGrafter"/>
</dbReference>
<evidence type="ECO:0000313" key="13">
    <source>
        <dbReference type="EnsemblProtists" id="EKX41448"/>
    </source>
</evidence>
<comment type="catalytic activity">
    <reaction evidence="10">
        <text>L-seryl-[protein] + ATP = O-phospho-L-seryl-[protein] + ADP + H(+)</text>
        <dbReference type="Rhea" id="RHEA:17989"/>
        <dbReference type="Rhea" id="RHEA-COMP:9863"/>
        <dbReference type="Rhea" id="RHEA-COMP:11604"/>
        <dbReference type="ChEBI" id="CHEBI:15378"/>
        <dbReference type="ChEBI" id="CHEBI:29999"/>
        <dbReference type="ChEBI" id="CHEBI:30616"/>
        <dbReference type="ChEBI" id="CHEBI:83421"/>
        <dbReference type="ChEBI" id="CHEBI:456216"/>
        <dbReference type="EC" id="2.7.11.1"/>
    </reaction>
</comment>
<dbReference type="NCBIfam" id="TIGR03724">
    <property type="entry name" value="arch_bud32"/>
    <property type="match status" value="1"/>
</dbReference>
<dbReference type="Gene3D" id="3.30.200.20">
    <property type="entry name" value="Phosphorylase Kinase, domain 1"/>
    <property type="match status" value="1"/>
</dbReference>
<dbReference type="AlphaFoldDB" id="L1IYV2"/>
<dbReference type="PANTHER" id="PTHR12209">
    <property type="entry name" value="NON-SPECIFIC SERINE/THREONINE PROTEIN KINASE"/>
    <property type="match status" value="1"/>
</dbReference>
<dbReference type="Proteomes" id="UP000011087">
    <property type="component" value="Unassembled WGS sequence"/>
</dbReference>
<dbReference type="Pfam" id="PF00069">
    <property type="entry name" value="Pkinase"/>
    <property type="match status" value="1"/>
</dbReference>
<evidence type="ECO:0000256" key="10">
    <source>
        <dbReference type="ARBA" id="ARBA00048679"/>
    </source>
</evidence>
<organism evidence="12">
    <name type="scientific">Guillardia theta (strain CCMP2712)</name>
    <name type="common">Cryptophyte</name>
    <dbReference type="NCBI Taxonomy" id="905079"/>
    <lineage>
        <taxon>Eukaryota</taxon>
        <taxon>Cryptophyceae</taxon>
        <taxon>Pyrenomonadales</taxon>
        <taxon>Geminigeraceae</taxon>
        <taxon>Guillardia</taxon>
    </lineage>
</organism>
<dbReference type="EMBL" id="JH993023">
    <property type="protein sequence ID" value="EKX41448.1"/>
    <property type="molecule type" value="Genomic_DNA"/>
</dbReference>
<evidence type="ECO:0000256" key="9">
    <source>
        <dbReference type="ARBA" id="ARBA00047899"/>
    </source>
</evidence>